<name>A0A3Q7FRI8_SOLLC</name>
<dbReference type="CDD" id="cd07023">
    <property type="entry name" value="S49_Sppa_N_C"/>
    <property type="match status" value="1"/>
</dbReference>
<feature type="domain" description="Peptidase S49" evidence="6">
    <location>
        <begin position="567"/>
        <end position="638"/>
    </location>
</feature>
<dbReference type="GO" id="GO:0006508">
    <property type="term" value="P:proteolysis"/>
    <property type="evidence" value="ECO:0007669"/>
    <property type="project" value="UniProtKB-KW"/>
</dbReference>
<dbReference type="Gramene" id="Solyc03g114640.3.1">
    <property type="protein sequence ID" value="Solyc03g114640.3.1"/>
    <property type="gene ID" value="Solyc03g114640.3"/>
</dbReference>
<dbReference type="AlphaFoldDB" id="A0A3Q7FRI8"/>
<evidence type="ECO:0000256" key="5">
    <source>
        <dbReference type="SAM" id="MobiDB-lite"/>
    </source>
</evidence>
<dbReference type="PANTHER" id="PTHR33209:SF1">
    <property type="entry name" value="PEPTIDASE S49 DOMAIN-CONTAINING PROTEIN"/>
    <property type="match status" value="1"/>
</dbReference>
<dbReference type="InterPro" id="IPR002142">
    <property type="entry name" value="Peptidase_S49"/>
</dbReference>
<evidence type="ECO:0000259" key="6">
    <source>
        <dbReference type="Pfam" id="PF01343"/>
    </source>
</evidence>
<feature type="region of interest" description="Disordered" evidence="5">
    <location>
        <begin position="81"/>
        <end position="113"/>
    </location>
</feature>
<dbReference type="InterPro" id="IPR047217">
    <property type="entry name" value="S49_SppA_67K_type_N"/>
</dbReference>
<feature type="compositionally biased region" description="Polar residues" evidence="5">
    <location>
        <begin position="81"/>
        <end position="90"/>
    </location>
</feature>
<dbReference type="GO" id="GO:0004252">
    <property type="term" value="F:serine-type endopeptidase activity"/>
    <property type="evidence" value="ECO:0000318"/>
    <property type="project" value="GO_Central"/>
</dbReference>
<feature type="domain" description="Peptidase S49" evidence="6">
    <location>
        <begin position="223"/>
        <end position="327"/>
    </location>
</feature>
<dbReference type="InParanoid" id="A0A3Q7FRI8"/>
<accession>A0A3Q7FRI8</accession>
<dbReference type="Proteomes" id="UP000004994">
    <property type="component" value="Chromosome 3"/>
</dbReference>
<evidence type="ECO:0000256" key="3">
    <source>
        <dbReference type="ARBA" id="ARBA00022801"/>
    </source>
</evidence>
<evidence type="ECO:0000313" key="8">
    <source>
        <dbReference type="Proteomes" id="UP000004994"/>
    </source>
</evidence>
<organism evidence="7">
    <name type="scientific">Solanum lycopersicum</name>
    <name type="common">Tomato</name>
    <name type="synonym">Lycopersicon esculentum</name>
    <dbReference type="NCBI Taxonomy" id="4081"/>
    <lineage>
        <taxon>Eukaryota</taxon>
        <taxon>Viridiplantae</taxon>
        <taxon>Streptophyta</taxon>
        <taxon>Embryophyta</taxon>
        <taxon>Tracheophyta</taxon>
        <taxon>Spermatophyta</taxon>
        <taxon>Magnoliopsida</taxon>
        <taxon>eudicotyledons</taxon>
        <taxon>Gunneridae</taxon>
        <taxon>Pentapetalae</taxon>
        <taxon>asterids</taxon>
        <taxon>lamiids</taxon>
        <taxon>Solanales</taxon>
        <taxon>Solanaceae</taxon>
        <taxon>Solanoideae</taxon>
        <taxon>Solaneae</taxon>
        <taxon>Solanum</taxon>
        <taxon>Solanum subgen. Lycopersicon</taxon>
    </lineage>
</organism>
<protein>
    <recommendedName>
        <fullName evidence="6">Peptidase S49 domain-containing protein</fullName>
    </recommendedName>
</protein>
<keyword evidence="4" id="KW-0720">Serine protease</keyword>
<comment type="similarity">
    <text evidence="1">Belongs to the peptidase S49 family.</text>
</comment>
<dbReference type="EnsemblPlants" id="Solyc03g114640.3.1">
    <property type="protein sequence ID" value="Solyc03g114640.3.1"/>
    <property type="gene ID" value="Solyc03g114640.3"/>
</dbReference>
<reference evidence="7" key="1">
    <citation type="journal article" date="2012" name="Nature">
        <title>The tomato genome sequence provides insights into fleshy fruit evolution.</title>
        <authorList>
            <consortium name="Tomato Genome Consortium"/>
        </authorList>
    </citation>
    <scope>NUCLEOTIDE SEQUENCE [LARGE SCALE GENOMIC DNA]</scope>
    <source>
        <strain evidence="7">cv. Heinz 1706</strain>
    </source>
</reference>
<dbReference type="GO" id="GO:0009535">
    <property type="term" value="C:chloroplast thylakoid membrane"/>
    <property type="evidence" value="ECO:0000318"/>
    <property type="project" value="GO_Central"/>
</dbReference>
<evidence type="ECO:0000256" key="2">
    <source>
        <dbReference type="ARBA" id="ARBA00022670"/>
    </source>
</evidence>
<dbReference type="InterPro" id="IPR047272">
    <property type="entry name" value="S49_SppA_C"/>
</dbReference>
<dbReference type="InterPro" id="IPR029045">
    <property type="entry name" value="ClpP/crotonase-like_dom_sf"/>
</dbReference>
<feature type="domain" description="Peptidase S49" evidence="6">
    <location>
        <begin position="509"/>
        <end position="555"/>
    </location>
</feature>
<keyword evidence="3" id="KW-0378">Hydrolase</keyword>
<proteinExistence type="inferred from homology"/>
<dbReference type="STRING" id="4081.A0A3Q7FRI8"/>
<dbReference type="FunCoup" id="A0A3Q7FRI8">
    <property type="interactions" value="175"/>
</dbReference>
<dbReference type="Pfam" id="PF01343">
    <property type="entry name" value="Peptidase_S49"/>
    <property type="match status" value="3"/>
</dbReference>
<reference evidence="7" key="2">
    <citation type="submission" date="2019-01" db="UniProtKB">
        <authorList>
            <consortium name="EnsemblPlants"/>
        </authorList>
    </citation>
    <scope>IDENTIFICATION</scope>
    <source>
        <strain evidence="7">cv. Heinz 1706</strain>
    </source>
</reference>
<evidence type="ECO:0000256" key="4">
    <source>
        <dbReference type="ARBA" id="ARBA00022825"/>
    </source>
</evidence>
<dbReference type="OMA" id="KGQYLYC"/>
<keyword evidence="2" id="KW-0645">Protease</keyword>
<dbReference type="Gene3D" id="3.90.226.10">
    <property type="entry name" value="2-enoyl-CoA Hydratase, Chain A, domain 1"/>
    <property type="match status" value="3"/>
</dbReference>
<sequence>MAKLLSTPRLTSIHKLTVASSLSKSSSSSSAIHSSPTVFPISLHSNSLFFSLYTTPLLTLRSIDNPSHIHRNFSVSAFDTKNEDVSPSSKGDTKDEDVSSTKDEPVAEIKADDIAKEDQYPTGEFEFEEYGVWKSLVVKFRMLFTLPWERVRKGSVLTMKLRNEISDQLQSRFSSGLSLPQICENLMKAAYDPRISGVYLHIEPLGCGWGKVEEIRRHILDFRKSGKNSSLYFYEMVRSEKEYYIGCACQELYVPPSAYFALYGLTVQASFLGGVFEKVGIEPQVQRIGKYKSAGDQLMRKSISDENREMLTALLDNIYGNWLEKVALTKGDFRFELHTGDLKSSGDFHDLFSYSGKKIEDIEQFVNDGVYQVERLKEESWITDIKYDDEESLIYAYPQVMSMLKERLGISKDENLPEVDYRKYSKVRRWTLGLTGYKDQIAVIRASGSISRTRGPFSSSSSGIIAEKLIEKIRSVRESKRFKAVVLRIDSPGGDALASDLMWREIRLLAESKPVIASMADVAASGGYYMAMAAQAIVAENLTLTGSIGVVTEFVSSSGTEEGIRRPEEAELFAKSAQHAYTQFRDKAALSRSMTVDKMEEVAQGRVWTGKDALSRGLVDAVGGLSRAVAIAKQKANIPQDRQVSVVELSRPSTSLPEVLSGIGSSLAGADRTLKELLNDVASSDGIQARMDGVMFEKLGAAAYTNPLFLLIKDCLSSF</sequence>
<keyword evidence="8" id="KW-1185">Reference proteome</keyword>
<dbReference type="PANTHER" id="PTHR33209">
    <property type="entry name" value="PROTEASE 4"/>
    <property type="match status" value="1"/>
</dbReference>
<feature type="compositionally biased region" description="Basic and acidic residues" evidence="5">
    <location>
        <begin position="91"/>
        <end position="113"/>
    </location>
</feature>
<dbReference type="CDD" id="cd07018">
    <property type="entry name" value="S49_SppA_67K_type"/>
    <property type="match status" value="1"/>
</dbReference>
<dbReference type="SUPFAM" id="SSF52096">
    <property type="entry name" value="ClpP/crotonase"/>
    <property type="match status" value="2"/>
</dbReference>
<evidence type="ECO:0000313" key="7">
    <source>
        <dbReference type="EnsemblPlants" id="Solyc03g114640.3.1"/>
    </source>
</evidence>
<evidence type="ECO:0000256" key="1">
    <source>
        <dbReference type="ARBA" id="ARBA00008683"/>
    </source>
</evidence>